<dbReference type="AlphaFoldDB" id="A0AA39NJ34"/>
<keyword evidence="2" id="KW-1185">Reference proteome</keyword>
<comment type="caution">
    <text evidence="1">The sequence shown here is derived from an EMBL/GenBank/DDBJ whole genome shotgun (WGS) entry which is preliminary data.</text>
</comment>
<proteinExistence type="predicted"/>
<sequence length="357" mass="40059">MSVVNEWLKTANFNTYLGKSYIEVAKSGSQEKGEEDIRRTGKDSESTLSHLLDDACLPDMRSRQLIEVDNTTVHIPASILLSLGTARPTLVTRPLGSVWYCRRTVVVPSSLIISSQARLERKTSTCSLIRQYLIQHKGKQQDISGRTTCQKDTNEEEANKTEVYSREHRNIAYPRLVGCTGQDLGAKRTDVAEVIVFLRDRSIAAKQLTTHFIRCCTFGRALLEPLKADKIQMICFETKADGLCPSAIADDTCEASEVDVTPQSPSSVRDISVARESQPGRGEISCTSNGPRQTNHKKMNSHLLASQMDLLRDIVDLEIPVSEIRDDTYKLIDEFGFDNVTWTRCRTVINIYEIKEI</sequence>
<gene>
    <name evidence="1" type="ORF">IW261DRAFT_1426861</name>
</gene>
<accession>A0AA39NJ34</accession>
<evidence type="ECO:0000313" key="1">
    <source>
        <dbReference type="EMBL" id="KAK0466517.1"/>
    </source>
</evidence>
<protein>
    <submittedName>
        <fullName evidence="1">Uncharacterized protein</fullName>
    </submittedName>
</protein>
<reference evidence="1" key="1">
    <citation type="submission" date="2023-06" db="EMBL/GenBank/DDBJ databases">
        <authorList>
            <consortium name="Lawrence Berkeley National Laboratory"/>
            <person name="Ahrendt S."/>
            <person name="Sahu N."/>
            <person name="Indic B."/>
            <person name="Wong-Bajracharya J."/>
            <person name="Merenyi Z."/>
            <person name="Ke H.-M."/>
            <person name="Monk M."/>
            <person name="Kocsube S."/>
            <person name="Drula E."/>
            <person name="Lipzen A."/>
            <person name="Balint B."/>
            <person name="Henrissat B."/>
            <person name="Andreopoulos B."/>
            <person name="Martin F.M."/>
            <person name="Harder C.B."/>
            <person name="Rigling D."/>
            <person name="Ford K.L."/>
            <person name="Foster G.D."/>
            <person name="Pangilinan J."/>
            <person name="Papanicolaou A."/>
            <person name="Barry K."/>
            <person name="LaButti K."/>
            <person name="Viragh M."/>
            <person name="Koriabine M."/>
            <person name="Yan M."/>
            <person name="Riley R."/>
            <person name="Champramary S."/>
            <person name="Plett K.L."/>
            <person name="Tsai I.J."/>
            <person name="Slot J."/>
            <person name="Sipos G."/>
            <person name="Plett J."/>
            <person name="Nagy L.G."/>
            <person name="Grigoriev I.V."/>
        </authorList>
    </citation>
    <scope>NUCLEOTIDE SEQUENCE</scope>
    <source>
        <strain evidence="1">ICMP 16352</strain>
    </source>
</reference>
<dbReference type="Proteomes" id="UP001175227">
    <property type="component" value="Unassembled WGS sequence"/>
</dbReference>
<dbReference type="EMBL" id="JAUEPR010000084">
    <property type="protein sequence ID" value="KAK0466517.1"/>
    <property type="molecule type" value="Genomic_DNA"/>
</dbReference>
<organism evidence="1 2">
    <name type="scientific">Armillaria novae-zelandiae</name>
    <dbReference type="NCBI Taxonomy" id="153914"/>
    <lineage>
        <taxon>Eukaryota</taxon>
        <taxon>Fungi</taxon>
        <taxon>Dikarya</taxon>
        <taxon>Basidiomycota</taxon>
        <taxon>Agaricomycotina</taxon>
        <taxon>Agaricomycetes</taxon>
        <taxon>Agaricomycetidae</taxon>
        <taxon>Agaricales</taxon>
        <taxon>Marasmiineae</taxon>
        <taxon>Physalacriaceae</taxon>
        <taxon>Armillaria</taxon>
    </lineage>
</organism>
<name>A0AA39NJ34_9AGAR</name>
<evidence type="ECO:0000313" key="2">
    <source>
        <dbReference type="Proteomes" id="UP001175227"/>
    </source>
</evidence>